<accession>A0A6N7Z757</accession>
<evidence type="ECO:0000256" key="2">
    <source>
        <dbReference type="SAM" id="SignalP"/>
    </source>
</evidence>
<evidence type="ECO:0000256" key="1">
    <source>
        <dbReference type="SAM" id="Phobius"/>
    </source>
</evidence>
<keyword evidence="1" id="KW-0812">Transmembrane</keyword>
<feature type="chain" id="PRO_5027111385" evidence="2">
    <location>
        <begin position="24"/>
        <end position="308"/>
    </location>
</feature>
<dbReference type="GO" id="GO:0005975">
    <property type="term" value="P:carbohydrate metabolic process"/>
    <property type="evidence" value="ECO:0007669"/>
    <property type="project" value="UniProtKB-ARBA"/>
</dbReference>
<dbReference type="EMBL" id="WMBA01000057">
    <property type="protein sequence ID" value="MTD57949.1"/>
    <property type="molecule type" value="Genomic_DNA"/>
</dbReference>
<feature type="transmembrane region" description="Helical" evidence="1">
    <location>
        <begin position="279"/>
        <end position="302"/>
    </location>
</feature>
<dbReference type="OrthoDB" id="4336304at2"/>
<dbReference type="RefSeq" id="WP_154760058.1">
    <property type="nucleotide sequence ID" value="NZ_WMBA01000057.1"/>
</dbReference>
<dbReference type="AlphaFoldDB" id="A0A6N7Z757"/>
<keyword evidence="4" id="KW-1185">Reference proteome</keyword>
<dbReference type="Gene3D" id="2.60.40.10">
    <property type="entry name" value="Immunoglobulins"/>
    <property type="match status" value="1"/>
</dbReference>
<dbReference type="Proteomes" id="UP000440096">
    <property type="component" value="Unassembled WGS sequence"/>
</dbReference>
<dbReference type="InterPro" id="IPR013783">
    <property type="entry name" value="Ig-like_fold"/>
</dbReference>
<keyword evidence="1" id="KW-1133">Transmembrane helix</keyword>
<evidence type="ECO:0000313" key="3">
    <source>
        <dbReference type="EMBL" id="MTD57949.1"/>
    </source>
</evidence>
<evidence type="ECO:0000313" key="4">
    <source>
        <dbReference type="Proteomes" id="UP000440096"/>
    </source>
</evidence>
<name>A0A6N7Z757_9PSEU</name>
<protein>
    <submittedName>
        <fullName evidence="3">DUF916 domain-containing protein</fullName>
    </submittedName>
</protein>
<comment type="caution">
    <text evidence="3">The sequence shown here is derived from an EMBL/GenBank/DDBJ whole genome shotgun (WGS) entry which is preliminary data.</text>
</comment>
<proteinExistence type="predicted"/>
<keyword evidence="2" id="KW-0732">Signal</keyword>
<keyword evidence="1" id="KW-0472">Membrane</keyword>
<feature type="signal peptide" evidence="2">
    <location>
        <begin position="1"/>
        <end position="23"/>
    </location>
</feature>
<reference evidence="3 4" key="1">
    <citation type="submission" date="2019-11" db="EMBL/GenBank/DDBJ databases">
        <title>Draft genome of Amycolatopsis RM579.</title>
        <authorList>
            <person name="Duangmal K."/>
            <person name="Mingma R."/>
        </authorList>
    </citation>
    <scope>NUCLEOTIDE SEQUENCE [LARGE SCALE GENOMIC DNA]</scope>
    <source>
        <strain evidence="3 4">RM579</strain>
    </source>
</reference>
<gene>
    <name evidence="3" type="ORF">GKO32_28790</name>
</gene>
<sequence length="308" mass="31555">MRAVVLVLLAIAAFAGTGTVAQAQEDVPWTVGTAANEFGADRDNYRYTVDPGSQLEDGLTVTNHGTTPLELTVYSADAFTTEQGRLDLVAKGAPSTGVGAWVHPAQDRVTVQAGQSTQVPFTVSVPDTATAGDRMGGIVTSLMQGDVERRVGIRIQLRVGGELKPGLSVEDLGVRYAGSPFGTGDATLTYTIRNSGNAIVAARQAASVSGPFGSWHADAGPVADSPQLLPGATWKVSVPVHGAVPAVELAGSVTLTPLLTDASGSVAPLPAVEGTAHSVAVPSLLLLLLGVAIVIAVVVLIIRRRRAA</sequence>
<organism evidence="3 4">
    <name type="scientific">Amycolatopsis pithecellobii</name>
    <dbReference type="NCBI Taxonomy" id="664692"/>
    <lineage>
        <taxon>Bacteria</taxon>
        <taxon>Bacillati</taxon>
        <taxon>Actinomycetota</taxon>
        <taxon>Actinomycetes</taxon>
        <taxon>Pseudonocardiales</taxon>
        <taxon>Pseudonocardiaceae</taxon>
        <taxon>Amycolatopsis</taxon>
    </lineage>
</organism>